<reference evidence="1 2" key="1">
    <citation type="submission" date="2019-02" db="EMBL/GenBank/DDBJ databases">
        <title>Draft Genome Sequences of Six Type Strains of the Genus Massilia.</title>
        <authorList>
            <person name="Miess H."/>
            <person name="Frediansyhah A."/>
            <person name="Gross H."/>
        </authorList>
    </citation>
    <scope>NUCLEOTIDE SEQUENCE [LARGE SCALE GENOMIC DNA]</scope>
    <source>
        <strain evidence="1 2">DSM 17473</strain>
    </source>
</reference>
<keyword evidence="2" id="KW-1185">Reference proteome</keyword>
<dbReference type="KEGG" id="plue:EWM63_29165"/>
<organism evidence="1 2">
    <name type="scientific">Pseudoduganella lutea</name>
    <dbReference type="NCBI Taxonomy" id="321985"/>
    <lineage>
        <taxon>Bacteria</taxon>
        <taxon>Pseudomonadati</taxon>
        <taxon>Pseudomonadota</taxon>
        <taxon>Betaproteobacteria</taxon>
        <taxon>Burkholderiales</taxon>
        <taxon>Oxalobacteraceae</taxon>
        <taxon>Telluria group</taxon>
        <taxon>Pseudoduganella</taxon>
    </lineage>
</organism>
<protein>
    <submittedName>
        <fullName evidence="1">Uncharacterized protein</fullName>
    </submittedName>
</protein>
<evidence type="ECO:0000313" key="2">
    <source>
        <dbReference type="Proteomes" id="UP000290637"/>
    </source>
</evidence>
<dbReference type="EMBL" id="CP035913">
    <property type="protein sequence ID" value="QBE66534.1"/>
    <property type="molecule type" value="Genomic_DNA"/>
</dbReference>
<dbReference type="Proteomes" id="UP000290637">
    <property type="component" value="Chromosome"/>
</dbReference>
<accession>A0A4P6L4Z6</accession>
<dbReference type="OrthoDB" id="5516213at2"/>
<proteinExistence type="predicted"/>
<gene>
    <name evidence="1" type="ORF">EWM63_29165</name>
</gene>
<evidence type="ECO:0000313" key="1">
    <source>
        <dbReference type="EMBL" id="QBE66534.1"/>
    </source>
</evidence>
<dbReference type="SUPFAM" id="SSF63829">
    <property type="entry name" value="Calcium-dependent phosphotriesterase"/>
    <property type="match status" value="1"/>
</dbReference>
<dbReference type="AlphaFoldDB" id="A0A4P6L4Z6"/>
<dbReference type="RefSeq" id="WP_130189641.1">
    <property type="nucleotide sequence ID" value="NZ_CP035913.1"/>
</dbReference>
<sequence length="339" mass="37345">MAAAAQNTPRKFVDIFLDEECWRDIFKGYDIVDVAVLDHRSLHFCLKQAIPLEEASMLSDADIPTRLVVLYTDRPAGKNCGSIKIDGMTSPRVGVSRPPFPRPSGLVAARGWGGDVYPRGGGIEGPLEQIAPRKPCITERLKCINGFTYAAVRGRGLYKRVDLGRWVPFDAGLPKSGESPKMGFQDIDAFSDDDMYAVGGEGDVWHFDGTSWKRMHFQDKARLATVTCAGDGNVYISGEGGSLWVGAKSRWKPVCKGNSNVSWNDVLWFQDKLWLASDDDFCHFTSGGIERVTHDGGIVPMCGHMDAHNGILVIADLHRVMSFDGSEWRTLVAPYGTGW</sequence>
<name>A0A4P6L4Z6_9BURK</name>